<gene>
    <name evidence="2" type="ORF">AWB79_05997</name>
</gene>
<dbReference type="Pfam" id="PF01575">
    <property type="entry name" value="MaoC_dehydratas"/>
    <property type="match status" value="1"/>
</dbReference>
<dbReference type="OrthoDB" id="9801735at2"/>
<dbReference type="Gene3D" id="3.10.129.10">
    <property type="entry name" value="Hotdog Thioesterase"/>
    <property type="match status" value="1"/>
</dbReference>
<dbReference type="PANTHER" id="PTHR42993">
    <property type="entry name" value="MAOC-LIKE DEHYDRATASE DOMAIN-CONTAINING PROTEIN"/>
    <property type="match status" value="1"/>
</dbReference>
<reference evidence="2" key="1">
    <citation type="submission" date="2016-01" db="EMBL/GenBank/DDBJ databases">
        <authorList>
            <person name="Peeters C."/>
        </authorList>
    </citation>
    <scope>NUCLEOTIDE SEQUENCE</scope>
    <source>
        <strain evidence="2">LMG 29322</strain>
    </source>
</reference>
<evidence type="ECO:0000313" key="2">
    <source>
        <dbReference type="EMBL" id="SAK85911.1"/>
    </source>
</evidence>
<dbReference type="PANTHER" id="PTHR42993:SF1">
    <property type="entry name" value="MAOC-LIKE DEHYDRATASE DOMAIN-CONTAINING PROTEIN"/>
    <property type="match status" value="1"/>
</dbReference>
<organism evidence="2 3">
    <name type="scientific">Caballeronia hypogeia</name>
    <dbReference type="NCBI Taxonomy" id="1777140"/>
    <lineage>
        <taxon>Bacteria</taxon>
        <taxon>Pseudomonadati</taxon>
        <taxon>Pseudomonadota</taxon>
        <taxon>Betaproteobacteria</taxon>
        <taxon>Burkholderiales</taxon>
        <taxon>Burkholderiaceae</taxon>
        <taxon>Caballeronia</taxon>
    </lineage>
</organism>
<dbReference type="EMBL" id="FCOA02000028">
    <property type="protein sequence ID" value="SAK85911.1"/>
    <property type="molecule type" value="Genomic_DNA"/>
</dbReference>
<proteinExistence type="predicted"/>
<accession>A0A158CUJ1</accession>
<dbReference type="AlphaFoldDB" id="A0A158CUJ1"/>
<comment type="caution">
    <text evidence="2">The sequence shown here is derived from an EMBL/GenBank/DDBJ whole genome shotgun (WGS) entry which is preliminary data.</text>
</comment>
<name>A0A158CUJ1_9BURK</name>
<keyword evidence="3" id="KW-1185">Reference proteome</keyword>
<evidence type="ECO:0000313" key="3">
    <source>
        <dbReference type="Proteomes" id="UP000054851"/>
    </source>
</evidence>
<evidence type="ECO:0000259" key="1">
    <source>
        <dbReference type="Pfam" id="PF01575"/>
    </source>
</evidence>
<dbReference type="InterPro" id="IPR002539">
    <property type="entry name" value="MaoC-like_dom"/>
</dbReference>
<dbReference type="Proteomes" id="UP000054851">
    <property type="component" value="Unassembled WGS sequence"/>
</dbReference>
<protein>
    <submittedName>
        <fullName evidence="2">MaoC-like dehydratase</fullName>
    </submittedName>
</protein>
<dbReference type="InterPro" id="IPR029069">
    <property type="entry name" value="HotDog_dom_sf"/>
</dbReference>
<sequence>MKLKEYGVATLEDFVGKELGVTEWVEIDQSRIDAFAACTGDHQWIHVDVERARRESPFGGTIAHGYLLLSLLASHSIEVGLIPPDAQAGLNYGLDKVRFLSPVKAGARVRSRIVLASVERKGNGSVVLKSDISLQIEGQHTPALAAQTLAMLVK</sequence>
<dbReference type="RefSeq" id="WP_061171039.1">
    <property type="nucleotide sequence ID" value="NZ_FCOA02000028.1"/>
</dbReference>
<dbReference type="InterPro" id="IPR039375">
    <property type="entry name" value="NodN-like"/>
</dbReference>
<dbReference type="SUPFAM" id="SSF54637">
    <property type="entry name" value="Thioesterase/thiol ester dehydrase-isomerase"/>
    <property type="match status" value="1"/>
</dbReference>
<feature type="domain" description="MaoC-like" evidence="1">
    <location>
        <begin position="15"/>
        <end position="128"/>
    </location>
</feature>
<dbReference type="STRING" id="1777140.AWB79_05997"/>
<dbReference type="CDD" id="cd03450">
    <property type="entry name" value="NodN"/>
    <property type="match status" value="1"/>
</dbReference>